<sequence length="559" mass="57704">MKHRAVKRRSVVMGIGATAGVAAAGGIALTAQASSGTGASSGGSGAAGVASSEALTFDKDAYTTLTTTITDADGADHDVEYRFYKAITYVAAPVDEKYQCLNVSVPVRIDGTAVDATDAPILFANSVGGYMPSSVADATGVGGGGGGATGMPGGGAPSASASASPSSSASASASASGEVASGGNGMVNAQGGMVSLPKLALAAGYVVVEPGARGRTLVDADGTYYGVAPAAIVDLKAAVRYVRSNKGRIPGDVDRIVSSGTSAGGALSSLLGASGDSPLYDRLLAAIGAADASDAIFATGAWCPITDLEHADGAYEWNWGSNPTSSGSTVDQAVSKDLRSQFAEYQASLRLKGLNGFGALTARNYDEYLVRQYMEPSATRYLAALSDADRTAYLAANTFIKWSGGRARFSWADFLTHVGARKKSTPAFDAFDLSAGENNLFGKGTTKARHFTLYSLRHESGGSARLDSDLPATLHLMNPMPFLTQKPNPHRTKHWWIRLGTKDSDTSHTVSANLAAAANALGDEVDHLYYWDEGHGANSDPGDFIKWIAKITNHTPKTR</sequence>
<feature type="chain" id="PRO_5047127097" description="BD-FAE-like domain-containing protein" evidence="2">
    <location>
        <begin position="25"/>
        <end position="559"/>
    </location>
</feature>
<evidence type="ECO:0000313" key="5">
    <source>
        <dbReference type="Proteomes" id="UP001500707"/>
    </source>
</evidence>
<dbReference type="Gene3D" id="3.40.50.1820">
    <property type="entry name" value="alpha/beta hydrolase"/>
    <property type="match status" value="1"/>
</dbReference>
<dbReference type="InterPro" id="IPR006311">
    <property type="entry name" value="TAT_signal"/>
</dbReference>
<feature type="compositionally biased region" description="Low complexity" evidence="1">
    <location>
        <begin position="157"/>
        <end position="175"/>
    </location>
</feature>
<evidence type="ECO:0000256" key="1">
    <source>
        <dbReference type="SAM" id="MobiDB-lite"/>
    </source>
</evidence>
<name>A0ABP6VWQ5_9ACTN</name>
<feature type="region of interest" description="Disordered" evidence="1">
    <location>
        <begin position="146"/>
        <end position="175"/>
    </location>
</feature>
<dbReference type="Proteomes" id="UP001500707">
    <property type="component" value="Unassembled WGS sequence"/>
</dbReference>
<evidence type="ECO:0000313" key="4">
    <source>
        <dbReference type="EMBL" id="GAA3540968.1"/>
    </source>
</evidence>
<accession>A0ABP6VWQ5</accession>
<keyword evidence="2" id="KW-0732">Signal</keyword>
<organism evidence="4 5">
    <name type="scientific">Streptomyces osmaniensis</name>
    <dbReference type="NCBI Taxonomy" id="593134"/>
    <lineage>
        <taxon>Bacteria</taxon>
        <taxon>Bacillati</taxon>
        <taxon>Actinomycetota</taxon>
        <taxon>Actinomycetes</taxon>
        <taxon>Kitasatosporales</taxon>
        <taxon>Streptomycetaceae</taxon>
        <taxon>Streptomyces</taxon>
    </lineage>
</organism>
<comment type="caution">
    <text evidence="4">The sequence shown here is derived from an EMBL/GenBank/DDBJ whole genome shotgun (WGS) entry which is preliminary data.</text>
</comment>
<dbReference type="EMBL" id="BAABCE010000004">
    <property type="protein sequence ID" value="GAA3540968.1"/>
    <property type="molecule type" value="Genomic_DNA"/>
</dbReference>
<dbReference type="InterPro" id="IPR049492">
    <property type="entry name" value="BD-FAE-like_dom"/>
</dbReference>
<evidence type="ECO:0000256" key="2">
    <source>
        <dbReference type="SAM" id="SignalP"/>
    </source>
</evidence>
<keyword evidence="5" id="KW-1185">Reference proteome</keyword>
<feature type="domain" description="BD-FAE-like" evidence="3">
    <location>
        <begin position="201"/>
        <end position="316"/>
    </location>
</feature>
<dbReference type="InterPro" id="IPR029058">
    <property type="entry name" value="AB_hydrolase_fold"/>
</dbReference>
<dbReference type="NCBIfam" id="NF041556">
    <property type="entry name" value="tannase_B"/>
    <property type="match status" value="1"/>
</dbReference>
<gene>
    <name evidence="4" type="ORF">GCM10022295_23800</name>
</gene>
<reference evidence="5" key="1">
    <citation type="journal article" date="2019" name="Int. J. Syst. Evol. Microbiol.">
        <title>The Global Catalogue of Microorganisms (GCM) 10K type strain sequencing project: providing services to taxonomists for standard genome sequencing and annotation.</title>
        <authorList>
            <consortium name="The Broad Institute Genomics Platform"/>
            <consortium name="The Broad Institute Genome Sequencing Center for Infectious Disease"/>
            <person name="Wu L."/>
            <person name="Ma J."/>
        </authorList>
    </citation>
    <scope>NUCLEOTIDE SEQUENCE [LARGE SCALE GENOMIC DNA]</scope>
    <source>
        <strain evidence="5">JCM 17656</strain>
    </source>
</reference>
<proteinExistence type="predicted"/>
<protein>
    <recommendedName>
        <fullName evidence="3">BD-FAE-like domain-containing protein</fullName>
    </recommendedName>
</protein>
<dbReference type="InterPro" id="IPR048124">
    <property type="entry name" value="Tannase_B"/>
</dbReference>
<feature type="signal peptide" evidence="2">
    <location>
        <begin position="1"/>
        <end position="24"/>
    </location>
</feature>
<evidence type="ECO:0000259" key="3">
    <source>
        <dbReference type="Pfam" id="PF20434"/>
    </source>
</evidence>
<feature type="compositionally biased region" description="Gly residues" evidence="1">
    <location>
        <begin position="146"/>
        <end position="156"/>
    </location>
</feature>
<dbReference type="Pfam" id="PF20434">
    <property type="entry name" value="BD-FAE"/>
    <property type="match status" value="1"/>
</dbReference>
<dbReference type="PROSITE" id="PS51318">
    <property type="entry name" value="TAT"/>
    <property type="match status" value="1"/>
</dbReference>
<dbReference type="SUPFAM" id="SSF53474">
    <property type="entry name" value="alpha/beta-Hydrolases"/>
    <property type="match status" value="1"/>
</dbReference>